<keyword evidence="3 6" id="KW-0442">Lipid degradation</keyword>
<reference evidence="9 10" key="1">
    <citation type="submission" date="2019-11" db="EMBL/GenBank/DDBJ databases">
        <authorList>
            <person name="Khan S.A."/>
            <person name="Jeon C.O."/>
            <person name="Chun B.H."/>
        </authorList>
    </citation>
    <scope>NUCLEOTIDE SEQUENCE [LARGE SCALE GENOMIC DNA]</scope>
    <source>
        <strain evidence="9 10">IMCC 1097</strain>
    </source>
</reference>
<gene>
    <name evidence="9" type="ORF">GH975_10185</name>
</gene>
<dbReference type="InterPro" id="IPR016035">
    <property type="entry name" value="Acyl_Trfase/lysoPLipase"/>
</dbReference>
<keyword evidence="7" id="KW-0812">Transmembrane</keyword>
<keyword evidence="7" id="KW-1133">Transmembrane helix</keyword>
<dbReference type="GO" id="GO:0016042">
    <property type="term" value="P:lipid catabolic process"/>
    <property type="evidence" value="ECO:0007669"/>
    <property type="project" value="UniProtKB-UniRule"/>
</dbReference>
<dbReference type="Pfam" id="PF01734">
    <property type="entry name" value="Patatin"/>
    <property type="match status" value="1"/>
</dbReference>
<dbReference type="InterPro" id="IPR002641">
    <property type="entry name" value="PNPLA_dom"/>
</dbReference>
<dbReference type="PROSITE" id="PS51635">
    <property type="entry name" value="PNPLA"/>
    <property type="match status" value="1"/>
</dbReference>
<dbReference type="EMBL" id="CP045871">
    <property type="protein sequence ID" value="QGG80915.1"/>
    <property type="molecule type" value="Genomic_DNA"/>
</dbReference>
<evidence type="ECO:0000256" key="7">
    <source>
        <dbReference type="SAM" id="Phobius"/>
    </source>
</evidence>
<feature type="domain" description="PNPLA" evidence="8">
    <location>
        <begin position="50"/>
        <end position="242"/>
    </location>
</feature>
<dbReference type="PANTHER" id="PTHR14226">
    <property type="entry name" value="NEUROPATHY TARGET ESTERASE/SWISS CHEESE D.MELANOGASTER"/>
    <property type="match status" value="1"/>
</dbReference>
<dbReference type="KEGG" id="llp:GH975_10185"/>
<evidence type="ECO:0000313" key="10">
    <source>
        <dbReference type="Proteomes" id="UP000388235"/>
    </source>
</evidence>
<dbReference type="Proteomes" id="UP000388235">
    <property type="component" value="Chromosome"/>
</dbReference>
<feature type="short sequence motif" description="DGA/G" evidence="6">
    <location>
        <begin position="229"/>
        <end position="231"/>
    </location>
</feature>
<sequence>MCWLGSGGSLAYSVRVIANGAIMGSFVQVVILILTMLVSAQVAAAEKVALVLSGGGARGAAHIGVLRELERRQVRPDLIVGVSFGALVGGLYSSGMALDDIEQLMAELSLAKNFQDRPERALQTYRQKNDNAGNLLNFDVGAGINGVKLPLGLVQGQELSVTLAKVLLPVSNQRDFSQLPIPFVAVATDIETGQAVRLDRGNLATVIKASLAVPVVFAPVSIDGRLLVDGGVANNLPVNVARDLGATQVIAVDASMPRLRADQLTSFVSVVDQITTLLTRANADRQLSRLGPNDFLVSPDLDGIGSLDLARTADAIGAGRAAALADIDWRTLRALDTLPWASWQAERLARFQASQRIDSVTVFNGSRLDGRAIVNQLNFTPGQILQPEQLEQDLRRVYAMGIFERVEADVIEDRQGQKSLEIRTREKAWGPDYLNFGAGVEDNFRGDAAYSFRLSYTATGQNPTGGELKTTLELGRDPSLSVRFYQPIGYGTPWFAEAELYTARRLLRIYDQGLPVAEYLVSDTGIGFDIGRQLSSWGEIRIGLEKSEPRSELQLGTNVLDRADTQAAVTVSFAADTLDSLAFPSSGVRTELSYATSRQKLGAAQDYESAAMRLLVPYSGRYGTVLARLEGGEVLSKDAPPERAFTLGGFTRLSGYSPGELAGSRLGLLSLVAYQPIESTLGLGQMYRGLSLETGGVFLSDEAISFSDLLNGYSVFMGLDTQLGPLYLSFGASEGGRKSVSLTLGRPLGE</sequence>
<name>A0A5Q2QIM3_9GAMM</name>
<dbReference type="Pfam" id="PF07244">
    <property type="entry name" value="POTRA"/>
    <property type="match status" value="1"/>
</dbReference>
<evidence type="ECO:0000256" key="4">
    <source>
        <dbReference type="ARBA" id="ARBA00023098"/>
    </source>
</evidence>
<dbReference type="InterPro" id="IPR000184">
    <property type="entry name" value="Bac_surfAg_D15"/>
</dbReference>
<dbReference type="CDD" id="cd07205">
    <property type="entry name" value="Pat_PNPLA6_PNPLA7_NTE1_like"/>
    <property type="match status" value="1"/>
</dbReference>
<evidence type="ECO:0000256" key="5">
    <source>
        <dbReference type="ARBA" id="ARBA00023136"/>
    </source>
</evidence>
<evidence type="ECO:0000313" key="9">
    <source>
        <dbReference type="EMBL" id="QGG80915.1"/>
    </source>
</evidence>
<protein>
    <submittedName>
        <fullName evidence="9">BamA/TamA family outer membrane protein</fullName>
    </submittedName>
</protein>
<proteinExistence type="predicted"/>
<keyword evidence="4 6" id="KW-0443">Lipid metabolism</keyword>
<accession>A0A5Q2QIM3</accession>
<evidence type="ECO:0000259" key="8">
    <source>
        <dbReference type="PROSITE" id="PS51635"/>
    </source>
</evidence>
<dbReference type="Gene3D" id="3.10.20.310">
    <property type="entry name" value="membrane protein fhac"/>
    <property type="match status" value="1"/>
</dbReference>
<evidence type="ECO:0000256" key="2">
    <source>
        <dbReference type="ARBA" id="ARBA00022801"/>
    </source>
</evidence>
<dbReference type="Pfam" id="PF01103">
    <property type="entry name" value="Omp85"/>
    <property type="match status" value="1"/>
</dbReference>
<dbReference type="InterPro" id="IPR050301">
    <property type="entry name" value="NTE"/>
</dbReference>
<dbReference type="InterPro" id="IPR010827">
    <property type="entry name" value="BamA/TamA_POTRA"/>
</dbReference>
<feature type="short sequence motif" description="GXSXG" evidence="6">
    <location>
        <begin position="81"/>
        <end position="85"/>
    </location>
</feature>
<evidence type="ECO:0000256" key="6">
    <source>
        <dbReference type="PROSITE-ProRule" id="PRU01161"/>
    </source>
</evidence>
<feature type="transmembrane region" description="Helical" evidence="7">
    <location>
        <begin position="21"/>
        <end position="42"/>
    </location>
</feature>
<dbReference type="PANTHER" id="PTHR14226:SF29">
    <property type="entry name" value="NEUROPATHY TARGET ESTERASE SWS"/>
    <property type="match status" value="1"/>
</dbReference>
<feature type="active site" description="Nucleophile" evidence="6">
    <location>
        <position position="83"/>
    </location>
</feature>
<dbReference type="OrthoDB" id="5290098at2"/>
<keyword evidence="10" id="KW-1185">Reference proteome</keyword>
<keyword evidence="5 7" id="KW-0472">Membrane</keyword>
<dbReference type="GO" id="GO:0016787">
    <property type="term" value="F:hydrolase activity"/>
    <property type="evidence" value="ECO:0007669"/>
    <property type="project" value="UniProtKB-UniRule"/>
</dbReference>
<dbReference type="Gene3D" id="2.40.160.50">
    <property type="entry name" value="membrane protein fhac: a member of the omp85/tpsb transporter family"/>
    <property type="match status" value="1"/>
</dbReference>
<organism evidence="9 10">
    <name type="scientific">Litorivicinus lipolyticus</name>
    <dbReference type="NCBI Taxonomy" id="418701"/>
    <lineage>
        <taxon>Bacteria</taxon>
        <taxon>Pseudomonadati</taxon>
        <taxon>Pseudomonadota</taxon>
        <taxon>Gammaproteobacteria</taxon>
        <taxon>Oceanospirillales</taxon>
        <taxon>Litorivicinaceae</taxon>
        <taxon>Litorivicinus</taxon>
    </lineage>
</organism>
<dbReference type="Gene3D" id="3.40.1090.10">
    <property type="entry name" value="Cytosolic phospholipase A2 catalytic domain"/>
    <property type="match status" value="2"/>
</dbReference>
<dbReference type="AlphaFoldDB" id="A0A5Q2QIM3"/>
<feature type="transmembrane region" description="Helical" evidence="7">
    <location>
        <begin position="78"/>
        <end position="98"/>
    </location>
</feature>
<keyword evidence="2 6" id="KW-0378">Hydrolase</keyword>
<evidence type="ECO:0000256" key="1">
    <source>
        <dbReference type="ARBA" id="ARBA00004370"/>
    </source>
</evidence>
<evidence type="ECO:0000256" key="3">
    <source>
        <dbReference type="ARBA" id="ARBA00022963"/>
    </source>
</evidence>
<dbReference type="SUPFAM" id="SSF52151">
    <property type="entry name" value="FabD/lysophospholipase-like"/>
    <property type="match status" value="1"/>
</dbReference>
<comment type="subcellular location">
    <subcellularLocation>
        <location evidence="1">Membrane</location>
    </subcellularLocation>
</comment>
<dbReference type="GO" id="GO:0019867">
    <property type="term" value="C:outer membrane"/>
    <property type="evidence" value="ECO:0007669"/>
    <property type="project" value="InterPro"/>
</dbReference>
<feature type="short sequence motif" description="GXGXXG" evidence="6">
    <location>
        <begin position="54"/>
        <end position="59"/>
    </location>
</feature>
<feature type="active site" description="Proton acceptor" evidence="6">
    <location>
        <position position="229"/>
    </location>
</feature>